<keyword evidence="15" id="KW-1185">Reference proteome</keyword>
<reference evidence="14 15" key="1">
    <citation type="journal article" date="2018" name="Elife">
        <title>Firefly genomes illuminate parallel origins of bioluminescence in beetles.</title>
        <authorList>
            <person name="Fallon T.R."/>
            <person name="Lower S.E."/>
            <person name="Chang C.H."/>
            <person name="Bessho-Uehara M."/>
            <person name="Martin G.J."/>
            <person name="Bewick A.J."/>
            <person name="Behringer M."/>
            <person name="Debat H.J."/>
            <person name="Wong I."/>
            <person name="Day J.C."/>
            <person name="Suvorov A."/>
            <person name="Silva C.J."/>
            <person name="Stanger-Hall K.F."/>
            <person name="Hall D.W."/>
            <person name="Schmitz R.J."/>
            <person name="Nelson D.R."/>
            <person name="Lewis S.M."/>
            <person name="Shigenobu S."/>
            <person name="Bybee S.M."/>
            <person name="Larracuente A.M."/>
            <person name="Oba Y."/>
            <person name="Weng J.K."/>
        </authorList>
    </citation>
    <scope>NUCLEOTIDE SEQUENCE [LARGE SCALE GENOMIC DNA]</scope>
    <source>
        <strain evidence="14">1611_PpyrPB1</strain>
        <tissue evidence="14">Whole body</tissue>
    </source>
</reference>
<comment type="catalytic activity">
    <reaction evidence="13">
        <text>serotonin + acetyl-CoA = N-acetylserotonin + CoA + H(+)</text>
        <dbReference type="Rhea" id="RHEA:25217"/>
        <dbReference type="ChEBI" id="CHEBI:15378"/>
        <dbReference type="ChEBI" id="CHEBI:17697"/>
        <dbReference type="ChEBI" id="CHEBI:57287"/>
        <dbReference type="ChEBI" id="CHEBI:57288"/>
        <dbReference type="ChEBI" id="CHEBI:350546"/>
        <dbReference type="EC" id="2.3.1.87"/>
    </reaction>
    <physiologicalReaction direction="left-to-right" evidence="13">
        <dbReference type="Rhea" id="RHEA:25218"/>
    </physiologicalReaction>
</comment>
<proteinExistence type="inferred from homology"/>
<comment type="catalytic activity">
    <reaction evidence="11">
        <text>serotonin + hexadecanoyl-CoA = N-hexadecanoyl-serotonin + CoA + H(+)</text>
        <dbReference type="Rhea" id="RHEA:51384"/>
        <dbReference type="ChEBI" id="CHEBI:15378"/>
        <dbReference type="ChEBI" id="CHEBI:57287"/>
        <dbReference type="ChEBI" id="CHEBI:57379"/>
        <dbReference type="ChEBI" id="CHEBI:134059"/>
        <dbReference type="ChEBI" id="CHEBI:350546"/>
    </reaction>
    <physiologicalReaction direction="left-to-right" evidence="11">
        <dbReference type="Rhea" id="RHEA:51385"/>
    </physiologicalReaction>
</comment>
<keyword evidence="1" id="KW-0808">Transferase</keyword>
<evidence type="ECO:0000256" key="12">
    <source>
        <dbReference type="ARBA" id="ARBA00052335"/>
    </source>
</evidence>
<name>A0A5N4AT93_PHOPY</name>
<keyword evidence="2" id="KW-0012">Acyltransferase</keyword>
<comment type="caution">
    <text evidence="14">The sequence shown here is derived from an EMBL/GenBank/DDBJ whole genome shotgun (WGS) entry which is preliminary data.</text>
</comment>
<evidence type="ECO:0000256" key="7">
    <source>
        <dbReference type="ARBA" id="ARBA00050849"/>
    </source>
</evidence>
<protein>
    <recommendedName>
        <fullName evidence="5">aralkylamine N-acetyltransferase</fullName>
        <ecNumber evidence="5">2.3.1.87</ecNumber>
    </recommendedName>
</protein>
<evidence type="ECO:0000256" key="11">
    <source>
        <dbReference type="ARBA" id="ARBA00052178"/>
    </source>
</evidence>
<comment type="catalytic activity">
    <reaction evidence="9">
        <text>dopamine + acetyl-CoA = N-acetyldopamine + CoA + H(+)</text>
        <dbReference type="Rhea" id="RHEA:51388"/>
        <dbReference type="ChEBI" id="CHEBI:15378"/>
        <dbReference type="ChEBI" id="CHEBI:57287"/>
        <dbReference type="ChEBI" id="CHEBI:57288"/>
        <dbReference type="ChEBI" id="CHEBI:59905"/>
        <dbReference type="ChEBI" id="CHEBI:125678"/>
    </reaction>
    <physiologicalReaction direction="left-to-right" evidence="9">
        <dbReference type="Rhea" id="RHEA:51389"/>
    </physiologicalReaction>
</comment>
<dbReference type="GO" id="GO:0004059">
    <property type="term" value="F:aralkylamine N-acetyltransferase activity"/>
    <property type="evidence" value="ECO:0007669"/>
    <property type="project" value="UniProtKB-EC"/>
</dbReference>
<comment type="similarity">
    <text evidence="4">Belongs to the acetyltransferase family. AANAT subfamily.</text>
</comment>
<evidence type="ECO:0000256" key="5">
    <source>
        <dbReference type="ARBA" id="ARBA00039114"/>
    </source>
</evidence>
<organism evidence="14 15">
    <name type="scientific">Photinus pyralis</name>
    <name type="common">Common eastern firefly</name>
    <name type="synonym">Lampyris pyralis</name>
    <dbReference type="NCBI Taxonomy" id="7054"/>
    <lineage>
        <taxon>Eukaryota</taxon>
        <taxon>Metazoa</taxon>
        <taxon>Ecdysozoa</taxon>
        <taxon>Arthropoda</taxon>
        <taxon>Hexapoda</taxon>
        <taxon>Insecta</taxon>
        <taxon>Pterygota</taxon>
        <taxon>Neoptera</taxon>
        <taxon>Endopterygota</taxon>
        <taxon>Coleoptera</taxon>
        <taxon>Polyphaga</taxon>
        <taxon>Elateriformia</taxon>
        <taxon>Elateroidea</taxon>
        <taxon>Lampyridae</taxon>
        <taxon>Lampyrinae</taxon>
        <taxon>Photinus</taxon>
    </lineage>
</organism>
<sequence length="290" mass="33286">MPVFYELSNNCMPNVIHVQIIYVTVKITSENALTKMWPFIQATKLLSAISHHTKTCNRTILGSSRKKTGEKTFLIVKAHRNEYPCIIEMLWKYYYPDEPTVSSLGLGQNYNPIFDQEALRYLTEGYSFVAKCRHTGDIVGACINTSACPWDPDQLDKVARTMKDAKLRQLYHFYAHIQRTPLLWQQYHTNKIFEMNMVFVRSGDRKKGVCEKLLDASRQFGADCGYRVIRCDATNFYTGKICEKLKMKKVHNIPYCSYTGLDPADAPLINAPPPHTGVSVYVDLPFSQFK</sequence>
<gene>
    <name evidence="14" type="ORF">PPYR_06190</name>
</gene>
<evidence type="ECO:0000313" key="14">
    <source>
        <dbReference type="EMBL" id="KAB0800450.1"/>
    </source>
</evidence>
<evidence type="ECO:0000256" key="9">
    <source>
        <dbReference type="ARBA" id="ARBA00051711"/>
    </source>
</evidence>
<dbReference type="PANTHER" id="PTHR20905">
    <property type="entry name" value="N-ACETYLTRANSFERASE-RELATED"/>
    <property type="match status" value="1"/>
</dbReference>
<dbReference type="Gene3D" id="3.40.630.30">
    <property type="match status" value="1"/>
</dbReference>
<evidence type="ECO:0000256" key="2">
    <source>
        <dbReference type="ARBA" id="ARBA00023315"/>
    </source>
</evidence>
<evidence type="ECO:0000256" key="6">
    <source>
        <dbReference type="ARBA" id="ARBA00050189"/>
    </source>
</evidence>
<evidence type="ECO:0000256" key="8">
    <source>
        <dbReference type="ARBA" id="ARBA00051284"/>
    </source>
</evidence>
<comment type="pathway">
    <text evidence="3">Aromatic compound metabolism; melatonin biosynthesis; melatonin from serotonin: step 1/2.</text>
</comment>
<evidence type="ECO:0000256" key="10">
    <source>
        <dbReference type="ARBA" id="ARBA00051823"/>
    </source>
</evidence>
<evidence type="ECO:0000256" key="13">
    <source>
        <dbReference type="ARBA" id="ARBA00052491"/>
    </source>
</evidence>
<comment type="catalytic activity">
    <reaction evidence="10">
        <text>serotonin + (9Z)-octadecenoyl-CoA = N-(9Z-octadecenoyl)-serotonin + CoA + H(+)</text>
        <dbReference type="Rhea" id="RHEA:51392"/>
        <dbReference type="ChEBI" id="CHEBI:15378"/>
        <dbReference type="ChEBI" id="CHEBI:57287"/>
        <dbReference type="ChEBI" id="CHEBI:57387"/>
        <dbReference type="ChEBI" id="CHEBI:134064"/>
        <dbReference type="ChEBI" id="CHEBI:350546"/>
    </reaction>
    <physiologicalReaction direction="left-to-right" evidence="10">
        <dbReference type="Rhea" id="RHEA:51393"/>
    </physiologicalReaction>
</comment>
<evidence type="ECO:0000256" key="1">
    <source>
        <dbReference type="ARBA" id="ARBA00022679"/>
    </source>
</evidence>
<dbReference type="InterPro" id="IPR016181">
    <property type="entry name" value="Acyl_CoA_acyltransferase"/>
</dbReference>
<evidence type="ECO:0000256" key="3">
    <source>
        <dbReference type="ARBA" id="ARBA00037926"/>
    </source>
</evidence>
<dbReference type="AlphaFoldDB" id="A0A5N4AT93"/>
<dbReference type="PANTHER" id="PTHR20905:SF1">
    <property type="entry name" value="AT07410P-RELATED"/>
    <property type="match status" value="1"/>
</dbReference>
<dbReference type="InParanoid" id="A0A5N4AT93"/>
<comment type="catalytic activity">
    <reaction evidence="6">
        <text>dopamine + (9Z)-octadecenoyl-CoA = N-(9Z-octadecanoyl)-dopamine + CoA + H(+)</text>
        <dbReference type="Rhea" id="RHEA:51380"/>
        <dbReference type="ChEBI" id="CHEBI:15378"/>
        <dbReference type="ChEBI" id="CHEBI:31883"/>
        <dbReference type="ChEBI" id="CHEBI:57287"/>
        <dbReference type="ChEBI" id="CHEBI:57387"/>
        <dbReference type="ChEBI" id="CHEBI:59905"/>
    </reaction>
    <physiologicalReaction direction="left-to-right" evidence="6">
        <dbReference type="Rhea" id="RHEA:51381"/>
    </physiologicalReaction>
</comment>
<evidence type="ECO:0000313" key="15">
    <source>
        <dbReference type="Proteomes" id="UP000327044"/>
    </source>
</evidence>
<dbReference type="FunFam" id="3.40.630.30:FF:000046">
    <property type="entry name" value="Dopamine N-acetyltransferase"/>
    <property type="match status" value="1"/>
</dbReference>
<dbReference type="SUPFAM" id="SSF55729">
    <property type="entry name" value="Acyl-CoA N-acyltransferases (Nat)"/>
    <property type="match status" value="1"/>
</dbReference>
<comment type="catalytic activity">
    <reaction evidence="7">
        <text>serotonin + octadecanoyl-CoA = N-octadecanoyl-serotonin + CoA + H(+)</text>
        <dbReference type="Rhea" id="RHEA:51400"/>
        <dbReference type="ChEBI" id="CHEBI:15378"/>
        <dbReference type="ChEBI" id="CHEBI:57287"/>
        <dbReference type="ChEBI" id="CHEBI:57394"/>
        <dbReference type="ChEBI" id="CHEBI:134065"/>
        <dbReference type="ChEBI" id="CHEBI:350546"/>
    </reaction>
    <physiologicalReaction direction="left-to-right" evidence="7">
        <dbReference type="Rhea" id="RHEA:51401"/>
    </physiologicalReaction>
</comment>
<dbReference type="Proteomes" id="UP000327044">
    <property type="component" value="Unassembled WGS sequence"/>
</dbReference>
<comment type="catalytic activity">
    <reaction evidence="8">
        <text>serotonin + (5Z,8Z,11Z,14Z)-eicosatetraenoyl-CoA = N-[(5Z,8Z,11Z,14Z)-eicosatetraenoyl]-serotonin + CoA + H(+)</text>
        <dbReference type="Rhea" id="RHEA:51396"/>
        <dbReference type="ChEBI" id="CHEBI:15378"/>
        <dbReference type="ChEBI" id="CHEBI:57287"/>
        <dbReference type="ChEBI" id="CHEBI:57368"/>
        <dbReference type="ChEBI" id="CHEBI:132255"/>
        <dbReference type="ChEBI" id="CHEBI:350546"/>
    </reaction>
    <physiologicalReaction direction="left-to-right" evidence="8">
        <dbReference type="Rhea" id="RHEA:51397"/>
    </physiologicalReaction>
</comment>
<dbReference type="OrthoDB" id="41532at2759"/>
<accession>A0A5N4AT93</accession>
<dbReference type="EMBL" id="VVIM01000004">
    <property type="protein sequence ID" value="KAB0800450.1"/>
    <property type="molecule type" value="Genomic_DNA"/>
</dbReference>
<comment type="catalytic activity">
    <reaction evidence="12">
        <text>dopamine + hexadecanoyl-CoA = N-hexadecanoyl-dopamine + CoA + H(+)</text>
        <dbReference type="Rhea" id="RHEA:51376"/>
        <dbReference type="ChEBI" id="CHEBI:15378"/>
        <dbReference type="ChEBI" id="CHEBI:57287"/>
        <dbReference type="ChEBI" id="CHEBI:57379"/>
        <dbReference type="ChEBI" id="CHEBI:59905"/>
        <dbReference type="ChEBI" id="CHEBI:134058"/>
    </reaction>
    <physiologicalReaction direction="left-to-right" evidence="12">
        <dbReference type="Rhea" id="RHEA:51377"/>
    </physiologicalReaction>
</comment>
<dbReference type="EC" id="2.3.1.87" evidence="5"/>
<evidence type="ECO:0000256" key="4">
    <source>
        <dbReference type="ARBA" id="ARBA00038182"/>
    </source>
</evidence>